<protein>
    <submittedName>
        <fullName evidence="1">Uncharacterized protein</fullName>
    </submittedName>
</protein>
<proteinExistence type="predicted"/>
<evidence type="ECO:0000313" key="2">
    <source>
        <dbReference type="Proteomes" id="UP001642501"/>
    </source>
</evidence>
<comment type="caution">
    <text evidence="1">The sequence shown here is derived from an EMBL/GenBank/DDBJ whole genome shotgun (WGS) entry which is preliminary data.</text>
</comment>
<reference evidence="1 2" key="1">
    <citation type="submission" date="2024-01" db="EMBL/GenBank/DDBJ databases">
        <authorList>
            <person name="Allen C."/>
            <person name="Tagirdzhanova G."/>
        </authorList>
    </citation>
    <scope>NUCLEOTIDE SEQUENCE [LARGE SCALE GENOMIC DNA]</scope>
    <source>
        <strain evidence="1 2">CBS 573.63</strain>
    </source>
</reference>
<dbReference type="PANTHER" id="PTHR15396">
    <property type="entry name" value="RIBONUCLEASE P PROTEIN SUBUNIT P40"/>
    <property type="match status" value="1"/>
</dbReference>
<dbReference type="EMBL" id="CAWUOM010000003">
    <property type="protein sequence ID" value="CAK7262946.1"/>
    <property type="molecule type" value="Genomic_DNA"/>
</dbReference>
<dbReference type="InterPro" id="IPR013893">
    <property type="entry name" value="RNase_P_Rpp40"/>
</dbReference>
<gene>
    <name evidence="1" type="ORF">SEPCBS57363_000316</name>
</gene>
<accession>A0ABP0D5Q8</accession>
<name>A0ABP0D5Q8_9PEZI</name>
<dbReference type="Pfam" id="PF08584">
    <property type="entry name" value="Ribonuc_P_40"/>
    <property type="match status" value="1"/>
</dbReference>
<dbReference type="PANTHER" id="PTHR15396:SF1">
    <property type="entry name" value="RIBONUCLEASE P PROTEIN SUBUNIT P40"/>
    <property type="match status" value="1"/>
</dbReference>
<keyword evidence="2" id="KW-1185">Reference proteome</keyword>
<evidence type="ECO:0000313" key="1">
    <source>
        <dbReference type="EMBL" id="CAK7262946.1"/>
    </source>
</evidence>
<dbReference type="Proteomes" id="UP001642501">
    <property type="component" value="Unassembled WGS sequence"/>
</dbReference>
<sequence>MLPFSPEQSVLQLAKCFFSHGIMSHIDPAQPPAIDSVPLSSLSSSVPSTSSAGAVNTAKRLKKPWSSIQALNYVSQVDLVLPRTCAEEVQKKLVQRPPTLTTQPQRYARVSMTLGQVLQGTFFTEYVKAGSILMLSEGRLGQDNVFSLKNGRLTLYLERETYERAGLVGRTHGAKGGRGLRPRWIVEVDLNEKAMWPGKGYFDRLLYACQNVFNTPVTWLFCSMFDAPTPDPLDAFSPTWITVEPTVLHHAKIALPPLGRPPSLLVGGGAGSDHLETEEAVVELYEWLSLVRLGSPRVGAADSIDPYLSRYAVPASDTEEISTPSVGDLCVLRWRGFFSPTWACQTLLSVLVAMPTSSANAWLAMSVSGFATSKSLTGESAECTFFRPFNAPSEYLLWEVHSYE</sequence>
<organism evidence="1 2">
    <name type="scientific">Sporothrix epigloea</name>
    <dbReference type="NCBI Taxonomy" id="1892477"/>
    <lineage>
        <taxon>Eukaryota</taxon>
        <taxon>Fungi</taxon>
        <taxon>Dikarya</taxon>
        <taxon>Ascomycota</taxon>
        <taxon>Pezizomycotina</taxon>
        <taxon>Sordariomycetes</taxon>
        <taxon>Sordariomycetidae</taxon>
        <taxon>Ophiostomatales</taxon>
        <taxon>Ophiostomataceae</taxon>
        <taxon>Sporothrix</taxon>
    </lineage>
</organism>